<organism evidence="4 5">
    <name type="scientific">Streptomyces paradoxus</name>
    <dbReference type="NCBI Taxonomy" id="66375"/>
    <lineage>
        <taxon>Bacteria</taxon>
        <taxon>Bacillati</taxon>
        <taxon>Actinomycetota</taxon>
        <taxon>Actinomycetes</taxon>
        <taxon>Kitasatosporales</taxon>
        <taxon>Streptomycetaceae</taxon>
        <taxon>Streptomyces</taxon>
    </lineage>
</organism>
<keyword evidence="2" id="KW-1133">Transmembrane helix</keyword>
<evidence type="ECO:0000256" key="2">
    <source>
        <dbReference type="SAM" id="Phobius"/>
    </source>
</evidence>
<feature type="domain" description="Peptidoglycan binding-like" evidence="3">
    <location>
        <begin position="407"/>
        <end position="465"/>
    </location>
</feature>
<feature type="compositionally biased region" description="Basic and acidic residues" evidence="1">
    <location>
        <begin position="74"/>
        <end position="87"/>
    </location>
</feature>
<dbReference type="Proteomes" id="UP000591537">
    <property type="component" value="Unassembled WGS sequence"/>
</dbReference>
<dbReference type="InterPro" id="IPR002477">
    <property type="entry name" value="Peptidoglycan-bd-like"/>
</dbReference>
<feature type="compositionally biased region" description="Polar residues" evidence="1">
    <location>
        <begin position="91"/>
        <end position="102"/>
    </location>
</feature>
<dbReference type="SUPFAM" id="SSF47090">
    <property type="entry name" value="PGBD-like"/>
    <property type="match status" value="1"/>
</dbReference>
<dbReference type="Pfam" id="PF01471">
    <property type="entry name" value="PG_binding_1"/>
    <property type="match status" value="1"/>
</dbReference>
<feature type="region of interest" description="Disordered" evidence="1">
    <location>
        <begin position="37"/>
        <end position="243"/>
    </location>
</feature>
<feature type="compositionally biased region" description="Pro residues" evidence="1">
    <location>
        <begin position="112"/>
        <end position="121"/>
    </location>
</feature>
<dbReference type="InterPro" id="IPR036365">
    <property type="entry name" value="PGBD-like_sf"/>
</dbReference>
<dbReference type="AlphaFoldDB" id="A0A7W9T986"/>
<protein>
    <recommendedName>
        <fullName evidence="3">Peptidoglycan binding-like domain-containing protein</fullName>
    </recommendedName>
</protein>
<feature type="compositionally biased region" description="Low complexity" evidence="1">
    <location>
        <begin position="319"/>
        <end position="336"/>
    </location>
</feature>
<feature type="compositionally biased region" description="Low complexity" evidence="1">
    <location>
        <begin position="347"/>
        <end position="385"/>
    </location>
</feature>
<keyword evidence="5" id="KW-1185">Reference proteome</keyword>
<reference evidence="4 5" key="1">
    <citation type="submission" date="2020-08" db="EMBL/GenBank/DDBJ databases">
        <title>Genomic Encyclopedia of Type Strains, Phase IV (KMG-IV): sequencing the most valuable type-strain genomes for metagenomic binning, comparative biology and taxonomic classification.</title>
        <authorList>
            <person name="Goeker M."/>
        </authorList>
    </citation>
    <scope>NUCLEOTIDE SEQUENCE [LARGE SCALE GENOMIC DNA]</scope>
    <source>
        <strain evidence="4 5">DSM 43350</strain>
    </source>
</reference>
<keyword evidence="2" id="KW-0812">Transmembrane</keyword>
<gene>
    <name evidence="4" type="ORF">HNR57_001205</name>
</gene>
<evidence type="ECO:0000313" key="5">
    <source>
        <dbReference type="Proteomes" id="UP000591537"/>
    </source>
</evidence>
<accession>A0A7W9T986</accession>
<feature type="compositionally biased region" description="Low complexity" evidence="1">
    <location>
        <begin position="137"/>
        <end position="146"/>
    </location>
</feature>
<feature type="compositionally biased region" description="Pro residues" evidence="1">
    <location>
        <begin position="337"/>
        <end position="346"/>
    </location>
</feature>
<evidence type="ECO:0000256" key="1">
    <source>
        <dbReference type="SAM" id="MobiDB-lite"/>
    </source>
</evidence>
<proteinExistence type="predicted"/>
<keyword evidence="2" id="KW-0472">Membrane</keyword>
<dbReference type="Gene3D" id="1.10.101.10">
    <property type="entry name" value="PGBD-like superfamily/PGBD"/>
    <property type="match status" value="1"/>
</dbReference>
<name>A0A7W9T986_9ACTN</name>
<sequence length="472" mass="48529">MEPPNGHPCPECGAPRQRDNTPACRCTDRASEALRDARTAQAAAAEDFDPLRIRPYVEITPGTPSAPEAQQDQRPPEPDTPRPDLDGRATPPQSGRSHTGGPTRSPEDARPPATPTDPPPALAHTGRPTRSPGETLPTSAPTGPAEATPPPADADRDGTPEPGDAPHAARQGDSRPVAGGMPGRDVAAVGRAALPHTEVSNPGSAAQPPSPADATMPLRPVGPDTAVVLPTPLTPAPTEPSVTDLRMFDGTVRTPLGASEGGRSGARRPRRRSTLLLAAAGACVAVVAAAGFASGLFSYESPSRDTALPDDIRASVPDAPSSSAASTPPKGSASAAPPAPAAPRPSPSRTASPSASPSPSASASASPSQSPSPSASQPSASATGPGQSSPDNSRQNKGPAVLRLGDNGPEVTELQLRLRQLHLYDDDTDGSFDDRLEDAVRTYQWSRGIQVDDLGVYDRETRAKLESETREP</sequence>
<feature type="region of interest" description="Disordered" evidence="1">
    <location>
        <begin position="298"/>
        <end position="408"/>
    </location>
</feature>
<feature type="transmembrane region" description="Helical" evidence="2">
    <location>
        <begin position="275"/>
        <end position="299"/>
    </location>
</feature>
<feature type="region of interest" description="Disordered" evidence="1">
    <location>
        <begin position="1"/>
        <end position="23"/>
    </location>
</feature>
<comment type="caution">
    <text evidence="4">The sequence shown here is derived from an EMBL/GenBank/DDBJ whole genome shotgun (WGS) entry which is preliminary data.</text>
</comment>
<feature type="compositionally biased region" description="Polar residues" evidence="1">
    <location>
        <begin position="386"/>
        <end position="396"/>
    </location>
</feature>
<dbReference type="InterPro" id="IPR036366">
    <property type="entry name" value="PGBDSf"/>
</dbReference>
<evidence type="ECO:0000313" key="4">
    <source>
        <dbReference type="EMBL" id="MBB6075317.1"/>
    </source>
</evidence>
<evidence type="ECO:0000259" key="3">
    <source>
        <dbReference type="Pfam" id="PF01471"/>
    </source>
</evidence>
<dbReference type="RefSeq" id="WP_184557233.1">
    <property type="nucleotide sequence ID" value="NZ_BAAARS010000002.1"/>
</dbReference>
<dbReference type="EMBL" id="JACHGV010000002">
    <property type="protein sequence ID" value="MBB6075317.1"/>
    <property type="molecule type" value="Genomic_DNA"/>
</dbReference>